<dbReference type="InterPro" id="IPR002319">
    <property type="entry name" value="Phenylalanyl-tRNA_Synthase"/>
</dbReference>
<evidence type="ECO:0000256" key="10">
    <source>
        <dbReference type="ARBA" id="ARBA00022917"/>
    </source>
</evidence>
<dbReference type="Pfam" id="PF01409">
    <property type="entry name" value="tRNA-synt_2d"/>
    <property type="match status" value="1"/>
</dbReference>
<dbReference type="GO" id="GO:0005737">
    <property type="term" value="C:cytoplasm"/>
    <property type="evidence" value="ECO:0007669"/>
    <property type="project" value="UniProtKB-SubCell"/>
</dbReference>
<reference evidence="15" key="1">
    <citation type="journal article" date="2020" name="mSystems">
        <title>Genome- and Community-Level Interaction Insights into Carbon Utilization and Element Cycling Functions of Hydrothermarchaeota in Hydrothermal Sediment.</title>
        <authorList>
            <person name="Zhou Z."/>
            <person name="Liu Y."/>
            <person name="Xu W."/>
            <person name="Pan J."/>
            <person name="Luo Z.H."/>
            <person name="Li M."/>
        </authorList>
    </citation>
    <scope>NUCLEOTIDE SEQUENCE [LARGE SCALE GENOMIC DNA]</scope>
    <source>
        <strain evidence="15">HyVt-102</strain>
    </source>
</reference>
<comment type="subcellular location">
    <subcellularLocation>
        <location evidence="1 13">Cytoplasm</location>
    </subcellularLocation>
</comment>
<evidence type="ECO:0000256" key="4">
    <source>
        <dbReference type="ARBA" id="ARBA00022490"/>
    </source>
</evidence>
<keyword evidence="11 13" id="KW-0030">Aminoacyl-tRNA synthetase</keyword>
<dbReference type="EMBL" id="DQWE01000234">
    <property type="protein sequence ID" value="HDI83106.1"/>
    <property type="molecule type" value="Genomic_DNA"/>
</dbReference>
<keyword evidence="10 13" id="KW-0648">Protein biosynthesis</keyword>
<evidence type="ECO:0000259" key="14">
    <source>
        <dbReference type="PROSITE" id="PS50862"/>
    </source>
</evidence>
<feature type="binding site" evidence="13">
    <location>
        <position position="247"/>
    </location>
    <ligand>
        <name>Mg(2+)</name>
        <dbReference type="ChEBI" id="CHEBI:18420"/>
        <note>shared with beta subunit</note>
    </ligand>
</feature>
<evidence type="ECO:0000313" key="15">
    <source>
        <dbReference type="EMBL" id="HDI83106.1"/>
    </source>
</evidence>
<dbReference type="AlphaFoldDB" id="A0A7C0VC36"/>
<dbReference type="Gene3D" id="3.30.930.10">
    <property type="entry name" value="Bira Bifunctional Protein, Domain 2"/>
    <property type="match status" value="1"/>
</dbReference>
<dbReference type="InterPro" id="IPR006195">
    <property type="entry name" value="aa-tRNA-synth_II"/>
</dbReference>
<keyword evidence="9 13" id="KW-0460">Magnesium</keyword>
<feature type="domain" description="Aminoacyl-transfer RNA synthetases class-II family profile" evidence="14">
    <location>
        <begin position="160"/>
        <end position="321"/>
    </location>
</feature>
<keyword evidence="4 13" id="KW-0963">Cytoplasm</keyword>
<dbReference type="SUPFAM" id="SSF55681">
    <property type="entry name" value="Class II aaRS and biotin synthetases"/>
    <property type="match status" value="1"/>
</dbReference>
<dbReference type="InterPro" id="IPR004188">
    <property type="entry name" value="Phe-tRNA_ligase_II_N"/>
</dbReference>
<comment type="cofactor">
    <cofactor evidence="13">
        <name>Mg(2+)</name>
        <dbReference type="ChEBI" id="CHEBI:18420"/>
    </cofactor>
    <text evidence="13">Binds 2 magnesium ions per tetramer.</text>
</comment>
<evidence type="ECO:0000256" key="6">
    <source>
        <dbReference type="ARBA" id="ARBA00022723"/>
    </source>
</evidence>
<comment type="subunit">
    <text evidence="3 13">Tetramer of two alpha and two beta subunits.</text>
</comment>
<dbReference type="InterPro" id="IPR004529">
    <property type="entry name" value="Phe-tRNA-synth_IIc_asu"/>
</dbReference>
<name>A0A7C0VC36_UNCW3</name>
<gene>
    <name evidence="13" type="primary">pheS</name>
    <name evidence="15" type="ORF">ENF18_04880</name>
</gene>
<evidence type="ECO:0000256" key="5">
    <source>
        <dbReference type="ARBA" id="ARBA00022598"/>
    </source>
</evidence>
<dbReference type="SUPFAM" id="SSF46589">
    <property type="entry name" value="tRNA-binding arm"/>
    <property type="match status" value="1"/>
</dbReference>
<dbReference type="CDD" id="cd00496">
    <property type="entry name" value="PheRS_alpha_core"/>
    <property type="match status" value="1"/>
</dbReference>
<evidence type="ECO:0000256" key="7">
    <source>
        <dbReference type="ARBA" id="ARBA00022741"/>
    </source>
</evidence>
<keyword evidence="5 13" id="KW-0436">Ligase</keyword>
<evidence type="ECO:0000256" key="12">
    <source>
        <dbReference type="ARBA" id="ARBA00049255"/>
    </source>
</evidence>
<evidence type="ECO:0000256" key="3">
    <source>
        <dbReference type="ARBA" id="ARBA00011209"/>
    </source>
</evidence>
<keyword evidence="7 13" id="KW-0547">Nucleotide-binding</keyword>
<proteinExistence type="inferred from homology"/>
<keyword evidence="6 13" id="KW-0479">Metal-binding</keyword>
<protein>
    <recommendedName>
        <fullName evidence="13">Phenylalanine--tRNA ligase alpha subunit</fullName>
        <ecNumber evidence="13">6.1.1.20</ecNumber>
    </recommendedName>
    <alternativeName>
        <fullName evidence="13">Phenylalanyl-tRNA synthetase alpha subunit</fullName>
        <shortName evidence="13">PheRS</shortName>
    </alternativeName>
</protein>
<dbReference type="GO" id="GO:0006432">
    <property type="term" value="P:phenylalanyl-tRNA aminoacylation"/>
    <property type="evidence" value="ECO:0007669"/>
    <property type="project" value="UniProtKB-UniRule"/>
</dbReference>
<sequence>MEIGEVRRDFEREALEVKSPEQLESLRIKYLGKKGIINELFKKLKELPPEEKPIFGKEVNSLRDFIKNLLEEKKKEIGSGKKRERIDLTLPGRFFSGGSIHPLSLIEDEIVDIFVGMGFSVVYGNEVETDYYNFTALNTPEDHPARDLHDTFYLKDGRLLRTHTSPVQIRVMEKKKPPLRIIAPGRVYRVDAFDPSHSPVFHQIEGLYVDRDVTLGDLFGTLEEFAKRVFSPDTEAMFIPSFFPFTEPSAEMKISCPFCGGEGCGVCQYTGWVEILGCGMVHRKILENLGYGDYTGFAFGMGVERIAMLKMGINDIRLFYENDLEFLEQFK</sequence>
<evidence type="ECO:0000256" key="11">
    <source>
        <dbReference type="ARBA" id="ARBA00023146"/>
    </source>
</evidence>
<dbReference type="Proteomes" id="UP000885847">
    <property type="component" value="Unassembled WGS sequence"/>
</dbReference>
<dbReference type="NCBIfam" id="TIGR00468">
    <property type="entry name" value="pheS"/>
    <property type="match status" value="1"/>
</dbReference>
<dbReference type="GO" id="GO:0000049">
    <property type="term" value="F:tRNA binding"/>
    <property type="evidence" value="ECO:0007669"/>
    <property type="project" value="InterPro"/>
</dbReference>
<dbReference type="GO" id="GO:0004826">
    <property type="term" value="F:phenylalanine-tRNA ligase activity"/>
    <property type="evidence" value="ECO:0007669"/>
    <property type="project" value="UniProtKB-UniRule"/>
</dbReference>
<evidence type="ECO:0000256" key="13">
    <source>
        <dbReference type="HAMAP-Rule" id="MF_00281"/>
    </source>
</evidence>
<dbReference type="HAMAP" id="MF_00281">
    <property type="entry name" value="Phe_tRNA_synth_alpha1"/>
    <property type="match status" value="1"/>
</dbReference>
<dbReference type="PANTHER" id="PTHR11538">
    <property type="entry name" value="PHENYLALANYL-TRNA SYNTHETASE"/>
    <property type="match status" value="1"/>
</dbReference>
<comment type="caution">
    <text evidence="15">The sequence shown here is derived from an EMBL/GenBank/DDBJ whole genome shotgun (WGS) entry which is preliminary data.</text>
</comment>
<comment type="similarity">
    <text evidence="2 13">Belongs to the class-II aminoacyl-tRNA synthetase family. Phe-tRNA synthetase alpha subunit type 1 subfamily.</text>
</comment>
<keyword evidence="8 13" id="KW-0067">ATP-binding</keyword>
<dbReference type="PANTHER" id="PTHR11538:SF41">
    <property type="entry name" value="PHENYLALANINE--TRNA LIGASE, MITOCHONDRIAL"/>
    <property type="match status" value="1"/>
</dbReference>
<accession>A0A7C0VC36</accession>
<evidence type="ECO:0000256" key="1">
    <source>
        <dbReference type="ARBA" id="ARBA00004496"/>
    </source>
</evidence>
<evidence type="ECO:0000256" key="2">
    <source>
        <dbReference type="ARBA" id="ARBA00010207"/>
    </source>
</evidence>
<dbReference type="PROSITE" id="PS50862">
    <property type="entry name" value="AA_TRNA_LIGASE_II"/>
    <property type="match status" value="1"/>
</dbReference>
<comment type="catalytic activity">
    <reaction evidence="12 13">
        <text>tRNA(Phe) + L-phenylalanine + ATP = L-phenylalanyl-tRNA(Phe) + AMP + diphosphate + H(+)</text>
        <dbReference type="Rhea" id="RHEA:19413"/>
        <dbReference type="Rhea" id="RHEA-COMP:9668"/>
        <dbReference type="Rhea" id="RHEA-COMP:9699"/>
        <dbReference type="ChEBI" id="CHEBI:15378"/>
        <dbReference type="ChEBI" id="CHEBI:30616"/>
        <dbReference type="ChEBI" id="CHEBI:33019"/>
        <dbReference type="ChEBI" id="CHEBI:58095"/>
        <dbReference type="ChEBI" id="CHEBI:78442"/>
        <dbReference type="ChEBI" id="CHEBI:78531"/>
        <dbReference type="ChEBI" id="CHEBI:456215"/>
        <dbReference type="EC" id="6.1.1.20"/>
    </reaction>
</comment>
<evidence type="ECO:0000256" key="8">
    <source>
        <dbReference type="ARBA" id="ARBA00022840"/>
    </source>
</evidence>
<dbReference type="InterPro" id="IPR010978">
    <property type="entry name" value="tRNA-bd_arm"/>
</dbReference>
<dbReference type="GO" id="GO:0000287">
    <property type="term" value="F:magnesium ion binding"/>
    <property type="evidence" value="ECO:0007669"/>
    <property type="project" value="UniProtKB-UniRule"/>
</dbReference>
<evidence type="ECO:0000256" key="9">
    <source>
        <dbReference type="ARBA" id="ARBA00022842"/>
    </source>
</evidence>
<dbReference type="InterPro" id="IPR045864">
    <property type="entry name" value="aa-tRNA-synth_II/BPL/LPL"/>
</dbReference>
<dbReference type="InterPro" id="IPR022911">
    <property type="entry name" value="Phe_tRNA_ligase_alpha1_bac"/>
</dbReference>
<organism evidence="15">
    <name type="scientific">candidate division WOR-3 bacterium</name>
    <dbReference type="NCBI Taxonomy" id="2052148"/>
    <lineage>
        <taxon>Bacteria</taxon>
        <taxon>Bacteria division WOR-3</taxon>
    </lineage>
</organism>
<dbReference type="EC" id="6.1.1.20" evidence="13"/>
<dbReference type="GO" id="GO:0005524">
    <property type="term" value="F:ATP binding"/>
    <property type="evidence" value="ECO:0007669"/>
    <property type="project" value="UniProtKB-UniRule"/>
</dbReference>
<dbReference type="Pfam" id="PF02912">
    <property type="entry name" value="Phe_tRNA-synt_N"/>
    <property type="match status" value="1"/>
</dbReference>